<keyword evidence="5" id="KW-1185">Reference proteome</keyword>
<dbReference type="Pfam" id="PF01723">
    <property type="entry name" value="Chorion_1"/>
    <property type="match status" value="1"/>
</dbReference>
<evidence type="ECO:0000313" key="4">
    <source>
        <dbReference type="EMBL" id="KAL0859048.1"/>
    </source>
</evidence>
<dbReference type="InterPro" id="IPR002635">
    <property type="entry name" value="Chorion"/>
</dbReference>
<name>A0ABR3H2N4_LOXSC</name>
<protein>
    <submittedName>
        <fullName evidence="4">Uncharacterized protein</fullName>
    </submittedName>
</protein>
<dbReference type="Proteomes" id="UP001549920">
    <property type="component" value="Unassembled WGS sequence"/>
</dbReference>
<evidence type="ECO:0000256" key="2">
    <source>
        <dbReference type="ARBA" id="ARBA00022737"/>
    </source>
</evidence>
<evidence type="ECO:0000256" key="3">
    <source>
        <dbReference type="RuleBase" id="RU004378"/>
    </source>
</evidence>
<gene>
    <name evidence="4" type="ORF">ABMA27_010895</name>
</gene>
<accession>A0ABR3H2N4</accession>
<sequence>MRLRCLSVCPSVRLLSGSGASSGSSAFGLGNSNSIFSLGKTSPSLGLGKASNLGLSKTNSGIGGLRNVGVIPGLSKFNLISSGPLTLTSISPIGPSGLAVASENAIKGNLGVIGQLPYLGALGLEGRLPAAGSGLATCGCGDGNIGIVKEGVGRPRILY</sequence>
<evidence type="ECO:0000313" key="5">
    <source>
        <dbReference type="Proteomes" id="UP001549920"/>
    </source>
</evidence>
<evidence type="ECO:0000256" key="1">
    <source>
        <dbReference type="ARBA" id="ARBA00005906"/>
    </source>
</evidence>
<organism evidence="4 5">
    <name type="scientific">Loxostege sticticalis</name>
    <name type="common">Beet webworm moth</name>
    <dbReference type="NCBI Taxonomy" id="481309"/>
    <lineage>
        <taxon>Eukaryota</taxon>
        <taxon>Metazoa</taxon>
        <taxon>Ecdysozoa</taxon>
        <taxon>Arthropoda</taxon>
        <taxon>Hexapoda</taxon>
        <taxon>Insecta</taxon>
        <taxon>Pterygota</taxon>
        <taxon>Neoptera</taxon>
        <taxon>Endopterygota</taxon>
        <taxon>Lepidoptera</taxon>
        <taxon>Glossata</taxon>
        <taxon>Ditrysia</taxon>
        <taxon>Pyraloidea</taxon>
        <taxon>Crambidae</taxon>
        <taxon>Pyraustinae</taxon>
        <taxon>Loxostege</taxon>
    </lineage>
</organism>
<comment type="similarity">
    <text evidence="1 3">Belongs to the chorion protein family.</text>
</comment>
<dbReference type="EMBL" id="JBEUOH010000028">
    <property type="protein sequence ID" value="KAL0859048.1"/>
    <property type="molecule type" value="Genomic_DNA"/>
</dbReference>
<reference evidence="4 5" key="1">
    <citation type="submission" date="2024-06" db="EMBL/GenBank/DDBJ databases">
        <title>A chromosome-level genome assembly of beet webworm, Loxostege sticticalis.</title>
        <authorList>
            <person name="Zhang Y."/>
        </authorList>
    </citation>
    <scope>NUCLEOTIDE SEQUENCE [LARGE SCALE GENOMIC DNA]</scope>
    <source>
        <strain evidence="4">AQ026</strain>
        <tissue evidence="4">Whole body</tissue>
    </source>
</reference>
<proteinExistence type="inferred from homology"/>
<keyword evidence="2" id="KW-0677">Repeat</keyword>
<comment type="caution">
    <text evidence="4">The sequence shown here is derived from an EMBL/GenBank/DDBJ whole genome shotgun (WGS) entry which is preliminary data.</text>
</comment>